<protein>
    <recommendedName>
        <fullName evidence="6">Acyl-homoserine-lactone synthase</fullName>
        <ecNumber evidence="6">2.3.1.184</ecNumber>
    </recommendedName>
    <alternativeName>
        <fullName evidence="6">Autoinducer synthesis protein</fullName>
    </alternativeName>
</protein>
<dbReference type="PANTHER" id="PTHR39322">
    <property type="entry name" value="ACYL-HOMOSERINE-LACTONE SYNTHASE"/>
    <property type="match status" value="1"/>
</dbReference>
<dbReference type="OrthoDB" id="6169313at2"/>
<evidence type="ECO:0000256" key="2">
    <source>
        <dbReference type="ARBA" id="ARBA00022679"/>
    </source>
</evidence>
<sequence length="210" mass="24161">MLHVHAVDASNSFAYRKHLDSYFCLRHEVYVNERGWHELRRLDGREIDAFDTSDAIHLLGIQPGRGVVAGSRLVPTLRPHLMSEVFPQLAHDRVPRRHDIFEWTRIFVARDLREPGRPCQAAGVIYCGILEFCIQRYIRSLTIVCEAYWFERLASIGWNPRQLGPSLQRDGMTIIGLMVDMSPAALVATQDFYRMTEPVLWAEGMITRPA</sequence>
<keyword evidence="3 6" id="KW-0949">S-adenosyl-L-methionine</keyword>
<dbReference type="PANTHER" id="PTHR39322:SF1">
    <property type="entry name" value="ISOVALERYL-HOMOSERINE LACTONE SYNTHASE"/>
    <property type="match status" value="1"/>
</dbReference>
<comment type="similarity">
    <text evidence="5 6">Belongs to the autoinducer synthase family.</text>
</comment>
<proteinExistence type="inferred from homology"/>
<gene>
    <name evidence="7" type="ORF">IQ26_05279</name>
</gene>
<dbReference type="PROSITE" id="PS51187">
    <property type="entry name" value="AUTOINDUCER_SYNTH_2"/>
    <property type="match status" value="1"/>
</dbReference>
<evidence type="ECO:0000256" key="5">
    <source>
        <dbReference type="PROSITE-ProRule" id="PRU00533"/>
    </source>
</evidence>
<organism evidence="7 8">
    <name type="scientific">Mesorhizobium tianshanense</name>
    <dbReference type="NCBI Taxonomy" id="39844"/>
    <lineage>
        <taxon>Bacteria</taxon>
        <taxon>Pseudomonadati</taxon>
        <taxon>Pseudomonadota</taxon>
        <taxon>Alphaproteobacteria</taxon>
        <taxon>Hyphomicrobiales</taxon>
        <taxon>Phyllobacteriaceae</taxon>
        <taxon>Mesorhizobium</taxon>
    </lineage>
</organism>
<comment type="catalytic activity">
    <reaction evidence="6">
        <text>a fatty acyl-[ACP] + S-adenosyl-L-methionine = an N-acyl-L-homoserine lactone + S-methyl-5'-thioadenosine + holo-[ACP] + H(+)</text>
        <dbReference type="Rhea" id="RHEA:10096"/>
        <dbReference type="Rhea" id="RHEA-COMP:9685"/>
        <dbReference type="Rhea" id="RHEA-COMP:14125"/>
        <dbReference type="ChEBI" id="CHEBI:15378"/>
        <dbReference type="ChEBI" id="CHEBI:17509"/>
        <dbReference type="ChEBI" id="CHEBI:55474"/>
        <dbReference type="ChEBI" id="CHEBI:59789"/>
        <dbReference type="ChEBI" id="CHEBI:64479"/>
        <dbReference type="ChEBI" id="CHEBI:138651"/>
        <dbReference type="EC" id="2.3.1.184"/>
    </reaction>
</comment>
<evidence type="ECO:0000256" key="4">
    <source>
        <dbReference type="ARBA" id="ARBA00022929"/>
    </source>
</evidence>
<dbReference type="InterPro" id="IPR016181">
    <property type="entry name" value="Acyl_CoA_acyltransferase"/>
</dbReference>
<name>A0A562N934_9HYPH</name>
<dbReference type="Proteomes" id="UP000317122">
    <property type="component" value="Unassembled WGS sequence"/>
</dbReference>
<dbReference type="EMBL" id="VLKT01000038">
    <property type="protein sequence ID" value="TWI28401.1"/>
    <property type="molecule type" value="Genomic_DNA"/>
</dbReference>
<keyword evidence="4 5" id="KW-0071">Autoinducer synthesis</keyword>
<evidence type="ECO:0000313" key="8">
    <source>
        <dbReference type="Proteomes" id="UP000317122"/>
    </source>
</evidence>
<dbReference type="PRINTS" id="PR01549">
    <property type="entry name" value="AUTOINDCRSYN"/>
</dbReference>
<evidence type="ECO:0000313" key="7">
    <source>
        <dbReference type="EMBL" id="TWI28401.1"/>
    </source>
</evidence>
<evidence type="ECO:0000256" key="6">
    <source>
        <dbReference type="RuleBase" id="RU361135"/>
    </source>
</evidence>
<dbReference type="GO" id="GO:0061579">
    <property type="term" value="F:N-acyl homoserine lactone synthase activity"/>
    <property type="evidence" value="ECO:0007669"/>
    <property type="project" value="UniProtKB-UniRule"/>
</dbReference>
<comment type="caution">
    <text evidence="7">The sequence shown here is derived from an EMBL/GenBank/DDBJ whole genome shotgun (WGS) entry which is preliminary data.</text>
</comment>
<dbReference type="SUPFAM" id="SSF55729">
    <property type="entry name" value="Acyl-CoA N-acyltransferases (Nat)"/>
    <property type="match status" value="1"/>
</dbReference>
<dbReference type="InterPro" id="IPR001690">
    <property type="entry name" value="Autoind_synthase"/>
</dbReference>
<keyword evidence="8" id="KW-1185">Reference proteome</keyword>
<dbReference type="AlphaFoldDB" id="A0A562N934"/>
<dbReference type="EC" id="2.3.1.184" evidence="6"/>
<keyword evidence="2 6" id="KW-0808">Transferase</keyword>
<dbReference type="RefSeq" id="WP_145721303.1">
    <property type="nucleotide sequence ID" value="NZ_BSPF01000049.1"/>
</dbReference>
<reference evidence="7 8" key="1">
    <citation type="journal article" date="2015" name="Stand. Genomic Sci.">
        <title>Genomic Encyclopedia of Bacterial and Archaeal Type Strains, Phase III: the genomes of soil and plant-associated and newly described type strains.</title>
        <authorList>
            <person name="Whitman W.B."/>
            <person name="Woyke T."/>
            <person name="Klenk H.P."/>
            <person name="Zhou Y."/>
            <person name="Lilburn T.G."/>
            <person name="Beck B.J."/>
            <person name="De Vos P."/>
            <person name="Vandamme P."/>
            <person name="Eisen J.A."/>
            <person name="Garrity G."/>
            <person name="Hugenholtz P."/>
            <person name="Kyrpides N.C."/>
        </authorList>
    </citation>
    <scope>NUCLEOTIDE SEQUENCE [LARGE SCALE GENOMIC DNA]</scope>
    <source>
        <strain evidence="7 8">CGMCC 1.2546</strain>
    </source>
</reference>
<dbReference type="Gene3D" id="3.40.630.30">
    <property type="match status" value="1"/>
</dbReference>
<accession>A0A562N934</accession>
<evidence type="ECO:0000256" key="1">
    <source>
        <dbReference type="ARBA" id="ARBA00022654"/>
    </source>
</evidence>
<keyword evidence="1 5" id="KW-0673">Quorum sensing</keyword>
<evidence type="ECO:0000256" key="3">
    <source>
        <dbReference type="ARBA" id="ARBA00022691"/>
    </source>
</evidence>
<dbReference type="GO" id="GO:0007165">
    <property type="term" value="P:signal transduction"/>
    <property type="evidence" value="ECO:0007669"/>
    <property type="project" value="TreeGrafter"/>
</dbReference>
<dbReference type="Pfam" id="PF00765">
    <property type="entry name" value="Autoind_synth"/>
    <property type="match status" value="1"/>
</dbReference>
<dbReference type="GO" id="GO:0009372">
    <property type="term" value="P:quorum sensing"/>
    <property type="evidence" value="ECO:0007669"/>
    <property type="project" value="UniProtKB-UniRule"/>
</dbReference>